<dbReference type="Proteomes" id="UP000785679">
    <property type="component" value="Unassembled WGS sequence"/>
</dbReference>
<sequence length="290" mass="33146">MRIPRHLLYSWRLQTWMHPCTTRQVNIQQYVLEIASIVSHSELNQSLPYSKWTQELGQTYQLSLLNSNAIFPNKSSEIPGCLKGQNYCQVCEIGQYINLNNQCVKQCGQGWYGEMQTIQAEEQIQIISSKCQRCSYNCLTCINGLENGCTSCQLGYQLTFNDLVSGTCKPYHQSLLQFENYKLHVTGQRAQGNDEANFKFADLLSALKHAYKLHLVFSNLQKVTILISENVDHFITAYDFSNSYPLIEDESLLNGSYLVEIMQALLIQFVLGHWDATANKIMMGALQKQK</sequence>
<keyword evidence="2" id="KW-1185">Reference proteome</keyword>
<accession>A0A8J8TA00</accession>
<gene>
    <name evidence="1" type="ORF">FGO68_gene7462</name>
</gene>
<proteinExistence type="predicted"/>
<name>A0A8J8TA00_HALGN</name>
<organism evidence="1 2">
    <name type="scientific">Halteria grandinella</name>
    <dbReference type="NCBI Taxonomy" id="5974"/>
    <lineage>
        <taxon>Eukaryota</taxon>
        <taxon>Sar</taxon>
        <taxon>Alveolata</taxon>
        <taxon>Ciliophora</taxon>
        <taxon>Intramacronucleata</taxon>
        <taxon>Spirotrichea</taxon>
        <taxon>Stichotrichia</taxon>
        <taxon>Sporadotrichida</taxon>
        <taxon>Halteriidae</taxon>
        <taxon>Halteria</taxon>
    </lineage>
</organism>
<dbReference type="AlphaFoldDB" id="A0A8J8TA00"/>
<protein>
    <submittedName>
        <fullName evidence="1">Uncharacterized protein</fullName>
    </submittedName>
</protein>
<dbReference type="SUPFAM" id="SSF57184">
    <property type="entry name" value="Growth factor receptor domain"/>
    <property type="match status" value="1"/>
</dbReference>
<comment type="caution">
    <text evidence="1">The sequence shown here is derived from an EMBL/GenBank/DDBJ whole genome shotgun (WGS) entry which is preliminary data.</text>
</comment>
<evidence type="ECO:0000313" key="1">
    <source>
        <dbReference type="EMBL" id="TNV88037.1"/>
    </source>
</evidence>
<reference evidence="1" key="1">
    <citation type="submission" date="2019-06" db="EMBL/GenBank/DDBJ databases">
        <authorList>
            <person name="Zheng W."/>
        </authorList>
    </citation>
    <scope>NUCLEOTIDE SEQUENCE</scope>
    <source>
        <strain evidence="1">QDHG01</strain>
    </source>
</reference>
<dbReference type="EMBL" id="RRYP01000085">
    <property type="protein sequence ID" value="TNV88037.1"/>
    <property type="molecule type" value="Genomic_DNA"/>
</dbReference>
<dbReference type="Gene3D" id="2.10.220.10">
    <property type="entry name" value="Hormone Receptor, Insulin-like Growth Factor Receptor 1, Chain A, domain 2"/>
    <property type="match status" value="1"/>
</dbReference>
<evidence type="ECO:0000313" key="2">
    <source>
        <dbReference type="Proteomes" id="UP000785679"/>
    </source>
</evidence>
<dbReference type="InterPro" id="IPR009030">
    <property type="entry name" value="Growth_fac_rcpt_cys_sf"/>
</dbReference>